<protein>
    <submittedName>
        <fullName evidence="1">Uncharacterized protein</fullName>
    </submittedName>
</protein>
<proteinExistence type="predicted"/>
<keyword evidence="2" id="KW-1185">Reference proteome</keyword>
<name>A0A1Q9CMV6_SYMMI</name>
<dbReference type="OrthoDB" id="432646at2759"/>
<dbReference type="AlphaFoldDB" id="A0A1Q9CMV6"/>
<sequence>MLLNSYRLHVAPLFRPSAMELDDPDLKAATWGSGEWSQKSEYGAKSLLLAPISRAQEHMGVGFAYFFRLGDVYTRFKSAAWVEGFAMAHKALKNYCVIQEMVKKKAYTLEKPSWFTELVASKIEVNQEEVQRLMQALKIESVNLHLYGWQSKTLPPTSRNGIGASAEDKRAYQKAVAGISNWDATDVQQLKELHVRSFNPDAPQAWEMCILFMGPSSSATIMNKRLNTLAVEDSAKVDVLEIDWMTVEPKEPSKGIKSKFVSGVKFASRTAEGKYTVNFIKQLGTNTILFFEDGEKGALKAAKKGGLHTSTEEDLNMESAKVELAMGNAVSDAAQGAAKVTAKSLHKDLNAGKLDSIDDAEEEIESVEESVCKTQRKTALQTLQAFLTDLDLQVFQQQQGRSGLLLTEPVRAPLMVDASTITTEAEETCEAPNLGIRGVGVSAAGLGAGLEEAPGKGI</sequence>
<dbReference type="Proteomes" id="UP000186817">
    <property type="component" value="Unassembled WGS sequence"/>
</dbReference>
<comment type="caution">
    <text evidence="1">The sequence shown here is derived from an EMBL/GenBank/DDBJ whole genome shotgun (WGS) entry which is preliminary data.</text>
</comment>
<evidence type="ECO:0000313" key="2">
    <source>
        <dbReference type="Proteomes" id="UP000186817"/>
    </source>
</evidence>
<accession>A0A1Q9CMV6</accession>
<organism evidence="1 2">
    <name type="scientific">Symbiodinium microadriaticum</name>
    <name type="common">Dinoflagellate</name>
    <name type="synonym">Zooxanthella microadriatica</name>
    <dbReference type="NCBI Taxonomy" id="2951"/>
    <lineage>
        <taxon>Eukaryota</taxon>
        <taxon>Sar</taxon>
        <taxon>Alveolata</taxon>
        <taxon>Dinophyceae</taxon>
        <taxon>Suessiales</taxon>
        <taxon>Symbiodiniaceae</taxon>
        <taxon>Symbiodinium</taxon>
    </lineage>
</organism>
<reference evidence="1 2" key="1">
    <citation type="submission" date="2016-02" db="EMBL/GenBank/DDBJ databases">
        <title>Genome analysis of coral dinoflagellate symbionts highlights evolutionary adaptations to a symbiotic lifestyle.</title>
        <authorList>
            <person name="Aranda M."/>
            <person name="Li Y."/>
            <person name="Liew Y.J."/>
            <person name="Baumgarten S."/>
            <person name="Simakov O."/>
            <person name="Wilson M."/>
            <person name="Piel J."/>
            <person name="Ashoor H."/>
            <person name="Bougouffa S."/>
            <person name="Bajic V.B."/>
            <person name="Ryu T."/>
            <person name="Ravasi T."/>
            <person name="Bayer T."/>
            <person name="Micklem G."/>
            <person name="Kim H."/>
            <person name="Bhak J."/>
            <person name="Lajeunesse T.C."/>
            <person name="Voolstra C.R."/>
        </authorList>
    </citation>
    <scope>NUCLEOTIDE SEQUENCE [LARGE SCALE GENOMIC DNA]</scope>
    <source>
        <strain evidence="1 2">CCMP2467</strain>
    </source>
</reference>
<evidence type="ECO:0000313" key="1">
    <source>
        <dbReference type="EMBL" id="OLP84253.1"/>
    </source>
</evidence>
<dbReference type="EMBL" id="LSRX01001055">
    <property type="protein sequence ID" value="OLP84253.1"/>
    <property type="molecule type" value="Genomic_DNA"/>
</dbReference>
<gene>
    <name evidence="1" type="ORF">AK812_SmicGene34891</name>
</gene>